<keyword evidence="1" id="KW-0472">Membrane</keyword>
<feature type="transmembrane region" description="Helical" evidence="1">
    <location>
        <begin position="290"/>
        <end position="309"/>
    </location>
</feature>
<proteinExistence type="predicted"/>
<evidence type="ECO:0000313" key="3">
    <source>
        <dbReference type="Proteomes" id="UP000222054"/>
    </source>
</evidence>
<dbReference type="EMBL" id="NUHO01000118">
    <property type="protein sequence ID" value="PGM89264.1"/>
    <property type="molecule type" value="Genomic_DNA"/>
</dbReference>
<evidence type="ECO:0000313" key="2">
    <source>
        <dbReference type="EMBL" id="PGM89264.1"/>
    </source>
</evidence>
<feature type="transmembrane region" description="Helical" evidence="1">
    <location>
        <begin position="355"/>
        <end position="375"/>
    </location>
</feature>
<accession>A0A2B9DN67</accession>
<dbReference type="AlphaFoldDB" id="A0A2B9DN67"/>
<feature type="transmembrane region" description="Helical" evidence="1">
    <location>
        <begin position="190"/>
        <end position="210"/>
    </location>
</feature>
<feature type="transmembrane region" description="Helical" evidence="1">
    <location>
        <begin position="396"/>
        <end position="414"/>
    </location>
</feature>
<feature type="transmembrane region" description="Helical" evidence="1">
    <location>
        <begin position="255"/>
        <end position="278"/>
    </location>
</feature>
<keyword evidence="1" id="KW-1133">Transmembrane helix</keyword>
<evidence type="ECO:0000256" key="1">
    <source>
        <dbReference type="SAM" id="Phobius"/>
    </source>
</evidence>
<sequence length="415" mass="46945">MDINNLIIENIDKPHELERMYRKDPKGFKKSFSHAWEQNPDSQVLGAWYERLHFKEKANTEKTSLFQKGFLFMGMLAILAGLSTRIIFHFVEQEAIAPINLAFGIIPFIAAYFIYNNTPKKSIIYFLAALFLIAGLYLNILPLNYKDSSILAYLHLPILLWVLLGLAFTGNEYSKGSTRLAYIKFNLEYCLLYASMAVSGMILAVFTMRLFSFVDLDIGEFYFSNVVLFGAAALAVVAAYLVSLNLKLAKNITPYISKIFSPLVLITLLIYLITVIWVGKNPFLDRNFLMAFNGILLGVLAVTIFSIVESDSDEKKNISDYINFALIVLALIIDTVALSAIVFRLSSYGITPNRLAVLGVNILIWANLIWIMLSYMRFLQNKSGPSTIQDAVTKYLPIYGFWAAFVIFAFPIMFN</sequence>
<feature type="transmembrane region" description="Helical" evidence="1">
    <location>
        <begin position="96"/>
        <end position="115"/>
    </location>
</feature>
<name>A0A2B9DN67_BACCE</name>
<dbReference type="RefSeq" id="WP_098778836.1">
    <property type="nucleotide sequence ID" value="NZ_NUHO01000118.1"/>
</dbReference>
<comment type="caution">
    <text evidence="2">The sequence shown here is derived from an EMBL/GenBank/DDBJ whole genome shotgun (WGS) entry which is preliminary data.</text>
</comment>
<reference evidence="2 3" key="1">
    <citation type="submission" date="2017-09" db="EMBL/GenBank/DDBJ databases">
        <title>Large-scale bioinformatics analysis of Bacillus genomes uncovers conserved roles of natural products in bacterial physiology.</title>
        <authorList>
            <consortium name="Agbiome Team Llc"/>
            <person name="Bleich R.M."/>
            <person name="Grubbs K.J."/>
            <person name="Santa Maria K.C."/>
            <person name="Allen S.E."/>
            <person name="Farag S."/>
            <person name="Shank E.A."/>
            <person name="Bowers A."/>
        </authorList>
    </citation>
    <scope>NUCLEOTIDE SEQUENCE [LARGE SCALE GENOMIC DNA]</scope>
    <source>
        <strain evidence="2 3">AFS053130</strain>
    </source>
</reference>
<feature type="transmembrane region" description="Helical" evidence="1">
    <location>
        <begin position="150"/>
        <end position="169"/>
    </location>
</feature>
<feature type="transmembrane region" description="Helical" evidence="1">
    <location>
        <begin position="222"/>
        <end position="243"/>
    </location>
</feature>
<organism evidence="2 3">
    <name type="scientific">Bacillus cereus</name>
    <dbReference type="NCBI Taxonomy" id="1396"/>
    <lineage>
        <taxon>Bacteria</taxon>
        <taxon>Bacillati</taxon>
        <taxon>Bacillota</taxon>
        <taxon>Bacilli</taxon>
        <taxon>Bacillales</taxon>
        <taxon>Bacillaceae</taxon>
        <taxon>Bacillus</taxon>
        <taxon>Bacillus cereus group</taxon>
    </lineage>
</organism>
<feature type="transmembrane region" description="Helical" evidence="1">
    <location>
        <begin position="70"/>
        <end position="90"/>
    </location>
</feature>
<feature type="transmembrane region" description="Helical" evidence="1">
    <location>
        <begin position="321"/>
        <end position="343"/>
    </location>
</feature>
<feature type="transmembrane region" description="Helical" evidence="1">
    <location>
        <begin position="122"/>
        <end position="138"/>
    </location>
</feature>
<protein>
    <submittedName>
        <fullName evidence="2">DUF4153 domain-containing protein</fullName>
    </submittedName>
</protein>
<keyword evidence="1" id="KW-0812">Transmembrane</keyword>
<dbReference type="Proteomes" id="UP000222054">
    <property type="component" value="Unassembled WGS sequence"/>
</dbReference>
<gene>
    <name evidence="2" type="ORF">CN958_25045</name>
</gene>